<dbReference type="AlphaFoldDB" id="A0A7H1J511"/>
<keyword evidence="3" id="KW-0238">DNA-binding</keyword>
<protein>
    <submittedName>
        <fullName evidence="6">LysR family transcriptional regulator</fullName>
    </submittedName>
</protein>
<gene>
    <name evidence="6" type="ORF">IBG28_18275</name>
</gene>
<dbReference type="RefSeq" id="WP_111606794.1">
    <property type="nucleotide sequence ID" value="NZ_BMLJ01000009.1"/>
</dbReference>
<keyword evidence="7" id="KW-1185">Reference proteome</keyword>
<dbReference type="SUPFAM" id="SSF46785">
    <property type="entry name" value="Winged helix' DNA-binding domain"/>
    <property type="match status" value="1"/>
</dbReference>
<dbReference type="PROSITE" id="PS50931">
    <property type="entry name" value="HTH_LYSR"/>
    <property type="match status" value="1"/>
</dbReference>
<evidence type="ECO:0000256" key="4">
    <source>
        <dbReference type="ARBA" id="ARBA00023163"/>
    </source>
</evidence>
<dbReference type="PANTHER" id="PTHR30118">
    <property type="entry name" value="HTH-TYPE TRANSCRIPTIONAL REGULATOR LEUO-RELATED"/>
    <property type="match status" value="1"/>
</dbReference>
<dbReference type="CDD" id="cd08459">
    <property type="entry name" value="PBP2_DntR_NahR_LinR_like"/>
    <property type="match status" value="1"/>
</dbReference>
<dbReference type="Pfam" id="PF00126">
    <property type="entry name" value="HTH_1"/>
    <property type="match status" value="1"/>
</dbReference>
<dbReference type="GO" id="GO:0003677">
    <property type="term" value="F:DNA binding"/>
    <property type="evidence" value="ECO:0007669"/>
    <property type="project" value="UniProtKB-KW"/>
</dbReference>
<dbReference type="PANTHER" id="PTHR30118:SF15">
    <property type="entry name" value="TRANSCRIPTIONAL REGULATORY PROTEIN"/>
    <property type="match status" value="1"/>
</dbReference>
<proteinExistence type="inferred from homology"/>
<dbReference type="InterPro" id="IPR050389">
    <property type="entry name" value="LysR-type_TF"/>
</dbReference>
<evidence type="ECO:0000313" key="7">
    <source>
        <dbReference type="Proteomes" id="UP000516370"/>
    </source>
</evidence>
<dbReference type="GO" id="GO:0003700">
    <property type="term" value="F:DNA-binding transcription factor activity"/>
    <property type="evidence" value="ECO:0007669"/>
    <property type="project" value="InterPro"/>
</dbReference>
<dbReference type="KEGG" id="mard:IBG28_18275"/>
<evidence type="ECO:0000256" key="2">
    <source>
        <dbReference type="ARBA" id="ARBA00023015"/>
    </source>
</evidence>
<comment type="similarity">
    <text evidence="1">Belongs to the LysR transcriptional regulatory family.</text>
</comment>
<dbReference type="SUPFAM" id="SSF53850">
    <property type="entry name" value="Periplasmic binding protein-like II"/>
    <property type="match status" value="1"/>
</dbReference>
<keyword evidence="2" id="KW-0805">Transcription regulation</keyword>
<keyword evidence="4" id="KW-0804">Transcription</keyword>
<dbReference type="Gene3D" id="1.10.10.10">
    <property type="entry name" value="Winged helix-like DNA-binding domain superfamily/Winged helix DNA-binding domain"/>
    <property type="match status" value="1"/>
</dbReference>
<dbReference type="Pfam" id="PF03466">
    <property type="entry name" value="LysR_substrate"/>
    <property type="match status" value="1"/>
</dbReference>
<dbReference type="EMBL" id="CP061081">
    <property type="protein sequence ID" value="QNT05577.1"/>
    <property type="molecule type" value="Genomic_DNA"/>
</dbReference>
<evidence type="ECO:0000256" key="1">
    <source>
        <dbReference type="ARBA" id="ARBA00009437"/>
    </source>
</evidence>
<feature type="domain" description="HTH lysR-type" evidence="5">
    <location>
        <begin position="4"/>
        <end position="61"/>
    </location>
</feature>
<name>A0A7H1J511_9GAMM</name>
<dbReference type="Gene3D" id="3.40.190.10">
    <property type="entry name" value="Periplasmic binding protein-like II"/>
    <property type="match status" value="2"/>
</dbReference>
<dbReference type="Proteomes" id="UP000516370">
    <property type="component" value="Chromosome"/>
</dbReference>
<accession>A0A7H1J511</accession>
<dbReference type="InterPro" id="IPR036388">
    <property type="entry name" value="WH-like_DNA-bd_sf"/>
</dbReference>
<sequence length="297" mass="33855">MSNIDLNLIRTFVILYETRSVTKTADLLFVTQPSVSYALSRLRDLFKDKLFIRNKNGMEPTAISQQLYEEFSHSLSMIENTVANVQTFDPLVSHKRFRVAMTDLGEMALLPAIFARLQIEAPNIEVKVIPLEIDKVDEWMSSGKIDAVICSRPIEGQHIQRHVMLEEHYVCVRHKQFASDKKLTMEAFIAHKHALVTNNLGHGATEDVLAQIGAKRKISLEVSHFLILPSVLAKADLLAILPYRIALFFAQNNQLAIYDLPFDVPAFSVALHWQSRHNESASHRWFRDLIIRAISEP</sequence>
<dbReference type="InterPro" id="IPR000847">
    <property type="entry name" value="LysR_HTH_N"/>
</dbReference>
<dbReference type="InterPro" id="IPR005119">
    <property type="entry name" value="LysR_subst-bd"/>
</dbReference>
<organism evidence="6 7">
    <name type="scientific">Marinomonas arctica</name>
    <dbReference type="NCBI Taxonomy" id="383750"/>
    <lineage>
        <taxon>Bacteria</taxon>
        <taxon>Pseudomonadati</taxon>
        <taxon>Pseudomonadota</taxon>
        <taxon>Gammaproteobacteria</taxon>
        <taxon>Oceanospirillales</taxon>
        <taxon>Oceanospirillaceae</taxon>
        <taxon>Marinomonas</taxon>
    </lineage>
</organism>
<dbReference type="InterPro" id="IPR036390">
    <property type="entry name" value="WH_DNA-bd_sf"/>
</dbReference>
<evidence type="ECO:0000256" key="3">
    <source>
        <dbReference type="ARBA" id="ARBA00023125"/>
    </source>
</evidence>
<reference evidence="6 7" key="1">
    <citation type="submission" date="2020-09" db="EMBL/GenBank/DDBJ databases">
        <title>Complete genome sequence of an Arctic sea ice bacterium Marinomonas arctica BSI20414.</title>
        <authorList>
            <person name="Liao L."/>
            <person name="Chen B."/>
        </authorList>
    </citation>
    <scope>NUCLEOTIDE SEQUENCE [LARGE SCALE GENOMIC DNA]</scope>
    <source>
        <strain evidence="6 7">BSI20414</strain>
    </source>
</reference>
<evidence type="ECO:0000259" key="5">
    <source>
        <dbReference type="PROSITE" id="PS50931"/>
    </source>
</evidence>
<evidence type="ECO:0000313" key="6">
    <source>
        <dbReference type="EMBL" id="QNT05577.1"/>
    </source>
</evidence>
<dbReference type="OrthoDB" id="8839911at2"/>